<evidence type="ECO:0000256" key="9">
    <source>
        <dbReference type="SAM" id="SignalP"/>
    </source>
</evidence>
<comment type="subcellular location">
    <subcellularLocation>
        <location evidence="1">Secreted</location>
    </subcellularLocation>
</comment>
<dbReference type="FunFam" id="2.10.80.10:FF:000001">
    <property type="entry name" value="Dickkopf WNT-signaling pathway inhibitor 2"/>
    <property type="match status" value="1"/>
</dbReference>
<dbReference type="GO" id="GO:0090090">
    <property type="term" value="P:negative regulation of canonical Wnt signaling pathway"/>
    <property type="evidence" value="ECO:0007669"/>
    <property type="project" value="TreeGrafter"/>
</dbReference>
<evidence type="ECO:0000256" key="5">
    <source>
        <dbReference type="ARBA" id="ARBA00022687"/>
    </source>
</evidence>
<evidence type="ECO:0000259" key="10">
    <source>
        <dbReference type="Pfam" id="PF04706"/>
    </source>
</evidence>
<evidence type="ECO:0000313" key="14">
    <source>
        <dbReference type="RefSeq" id="XP_025019715.1"/>
    </source>
</evidence>
<evidence type="ECO:0000256" key="8">
    <source>
        <dbReference type="SAM" id="MobiDB-lite"/>
    </source>
</evidence>
<dbReference type="Pfam" id="PF04706">
    <property type="entry name" value="Dickkopf_N"/>
    <property type="match status" value="1"/>
</dbReference>
<dbReference type="InterPro" id="IPR048499">
    <property type="entry name" value="DIKK1/2/4_C-subdom2"/>
</dbReference>
<dbReference type="CTD" id="22943"/>
<organism evidence="13 14">
    <name type="scientific">Python bivittatus</name>
    <name type="common">Burmese python</name>
    <name type="synonym">Python molurus bivittatus</name>
    <dbReference type="NCBI Taxonomy" id="176946"/>
    <lineage>
        <taxon>Eukaryota</taxon>
        <taxon>Metazoa</taxon>
        <taxon>Chordata</taxon>
        <taxon>Craniata</taxon>
        <taxon>Vertebrata</taxon>
        <taxon>Euteleostomi</taxon>
        <taxon>Lepidosauria</taxon>
        <taxon>Squamata</taxon>
        <taxon>Bifurcata</taxon>
        <taxon>Unidentata</taxon>
        <taxon>Episquamata</taxon>
        <taxon>Toxicofera</taxon>
        <taxon>Serpentes</taxon>
        <taxon>Henophidia</taxon>
        <taxon>Pythonidae</taxon>
        <taxon>Python</taxon>
    </lineage>
</organism>
<feature type="domain" description="Dickkopf N-terminal cysteine-rich" evidence="10">
    <location>
        <begin position="166"/>
        <end position="224"/>
    </location>
</feature>
<keyword evidence="13" id="KW-1185">Reference proteome</keyword>
<feature type="domain" description="Dickkopf-related protein 1/2/4 C-terminal subdomain 1" evidence="12">
    <location>
        <begin position="267"/>
        <end position="296"/>
    </location>
</feature>
<evidence type="ECO:0000256" key="4">
    <source>
        <dbReference type="ARBA" id="ARBA00022525"/>
    </source>
</evidence>
<dbReference type="Pfam" id="PF21479">
    <property type="entry name" value="DIKK1-2-4_C-subdom2"/>
    <property type="match status" value="1"/>
</dbReference>
<gene>
    <name evidence="14" type="primary">DKK1</name>
</gene>
<keyword evidence="6 9" id="KW-0732">Signal</keyword>
<name>A0A9F5MQF5_PYTBI</name>
<dbReference type="InterPro" id="IPR039863">
    <property type="entry name" value="DKK1-4"/>
</dbReference>
<accession>A0A9F5MQF5</accession>
<dbReference type="InterPro" id="IPR048500">
    <property type="entry name" value="DIKK1/2/4_C-subdom1"/>
</dbReference>
<dbReference type="GO" id="GO:0048019">
    <property type="term" value="F:receptor antagonist activity"/>
    <property type="evidence" value="ECO:0007669"/>
    <property type="project" value="TreeGrafter"/>
</dbReference>
<dbReference type="GeneID" id="112540167"/>
<dbReference type="PANTHER" id="PTHR12113:SF11">
    <property type="entry name" value="DICKKOPF-RELATED PROTEIN 1"/>
    <property type="match status" value="1"/>
</dbReference>
<dbReference type="OrthoDB" id="4321958at2759"/>
<feature type="domain" description="Dickkopf-related protein 1/2/4 C-terminal subdomain 2" evidence="11">
    <location>
        <begin position="299"/>
        <end position="347"/>
    </location>
</feature>
<feature type="compositionally biased region" description="Basic and acidic residues" evidence="8">
    <location>
        <begin position="65"/>
        <end position="77"/>
    </location>
</feature>
<feature type="region of interest" description="Disordered" evidence="8">
    <location>
        <begin position="65"/>
        <end position="89"/>
    </location>
</feature>
<dbReference type="Gene3D" id="2.10.80.10">
    <property type="entry name" value="Lipase, subunit A"/>
    <property type="match status" value="1"/>
</dbReference>
<comment type="similarity">
    <text evidence="2">Belongs to the dickkopf family.</text>
</comment>
<dbReference type="CDD" id="cd23272">
    <property type="entry name" value="Dkk1_Cys2"/>
    <property type="match status" value="1"/>
</dbReference>
<feature type="signal peptide" evidence="9">
    <location>
        <begin position="1"/>
        <end position="22"/>
    </location>
</feature>
<proteinExistence type="inferred from homology"/>
<dbReference type="RefSeq" id="XP_025019715.1">
    <property type="nucleotide sequence ID" value="XM_025163947.1"/>
</dbReference>
<evidence type="ECO:0000259" key="11">
    <source>
        <dbReference type="Pfam" id="PF21479"/>
    </source>
</evidence>
<evidence type="ECO:0000256" key="6">
    <source>
        <dbReference type="ARBA" id="ARBA00022729"/>
    </source>
</evidence>
<evidence type="ECO:0000256" key="2">
    <source>
        <dbReference type="ARBA" id="ARBA00010842"/>
    </source>
</evidence>
<evidence type="ECO:0000313" key="13">
    <source>
        <dbReference type="Proteomes" id="UP000695026"/>
    </source>
</evidence>
<sequence length="347" mass="38408">MRSPPLLPFICLLARWWRSLWGGFFALALPANRGRTGSGRRSAAPGRSRESCACRRADPARWLMKRRESERRRDYKGSAKGASGESRIRRKSLRIRVSRSCAPAASAGCLQRQVAPKPAPLALQRCSRSVGVDPAGRGSVQAARTPALHDGSNKSHAGEPQQLVFCSDDEDCNAEEFCSTPARGGVSGGGGGGLVCLTCRRRRKRCFRDAMCCSGTFCNNGMCMEVDYFRPEKIEEIIIENFDRGTLDSHLKRTTTSSQLYHLKGQEGAVCLRSSDCAEGLCCARHFWSKICKPVLKEGQVCTKHHKKGSHGLEIFQRCYCGDGLTCRLQRDHTISNSSRLHTCQRH</sequence>
<dbReference type="Pfam" id="PF21481">
    <property type="entry name" value="DIKK1-2-4_C-subdom1"/>
    <property type="match status" value="1"/>
</dbReference>
<dbReference type="AlphaFoldDB" id="A0A9F5MQF5"/>
<evidence type="ECO:0000256" key="3">
    <source>
        <dbReference type="ARBA" id="ARBA00022473"/>
    </source>
</evidence>
<keyword evidence="4" id="KW-0964">Secreted</keyword>
<protein>
    <submittedName>
        <fullName evidence="14">Dickkopf-related protein 1</fullName>
    </submittedName>
</protein>
<dbReference type="InterPro" id="IPR047304">
    <property type="entry name" value="Dkk1_Cys2"/>
</dbReference>
<dbReference type="GO" id="GO:0016055">
    <property type="term" value="P:Wnt signaling pathway"/>
    <property type="evidence" value="ECO:0007669"/>
    <property type="project" value="UniProtKB-KW"/>
</dbReference>
<keyword evidence="5" id="KW-0879">Wnt signaling pathway</keyword>
<dbReference type="GO" id="GO:0005615">
    <property type="term" value="C:extracellular space"/>
    <property type="evidence" value="ECO:0007669"/>
    <property type="project" value="TreeGrafter"/>
</dbReference>
<reference evidence="14" key="1">
    <citation type="submission" date="2025-08" db="UniProtKB">
        <authorList>
            <consortium name="RefSeq"/>
        </authorList>
    </citation>
    <scope>IDENTIFICATION</scope>
    <source>
        <tissue evidence="14">Liver</tissue>
    </source>
</reference>
<evidence type="ECO:0000256" key="1">
    <source>
        <dbReference type="ARBA" id="ARBA00004613"/>
    </source>
</evidence>
<dbReference type="KEGG" id="pbi:112540167"/>
<keyword evidence="3" id="KW-0217">Developmental protein</keyword>
<evidence type="ECO:0000256" key="7">
    <source>
        <dbReference type="ARBA" id="ARBA00023157"/>
    </source>
</evidence>
<dbReference type="GO" id="GO:0039706">
    <property type="term" value="F:co-receptor binding"/>
    <property type="evidence" value="ECO:0007669"/>
    <property type="project" value="TreeGrafter"/>
</dbReference>
<dbReference type="InterPro" id="IPR006796">
    <property type="entry name" value="Dickkopf_N"/>
</dbReference>
<dbReference type="PANTHER" id="PTHR12113">
    <property type="entry name" value="DICKKOPF3-LIKE 3"/>
    <property type="match status" value="1"/>
</dbReference>
<feature type="chain" id="PRO_5039892614" evidence="9">
    <location>
        <begin position="23"/>
        <end position="347"/>
    </location>
</feature>
<keyword evidence="7" id="KW-1015">Disulfide bond</keyword>
<evidence type="ECO:0000259" key="12">
    <source>
        <dbReference type="Pfam" id="PF21481"/>
    </source>
</evidence>
<dbReference type="Proteomes" id="UP000695026">
    <property type="component" value="Unplaced"/>
</dbReference>